<name>A0ABT6ATJ7_9BURK</name>
<keyword evidence="1 2" id="KW-0238">DNA-binding</keyword>
<reference evidence="4 5" key="1">
    <citation type="submission" date="2023-03" db="EMBL/GenBank/DDBJ databases">
        <title>Draft assemblies of triclosan tolerant bacteria isolated from returned activated sludge.</title>
        <authorList>
            <person name="Van Hamelsveld S."/>
        </authorList>
    </citation>
    <scope>NUCLEOTIDE SEQUENCE [LARGE SCALE GENOMIC DNA]</scope>
    <source>
        <strain evidence="4 5">GW210010_S58</strain>
    </source>
</reference>
<feature type="DNA-binding region" description="H-T-H motif" evidence="2">
    <location>
        <begin position="40"/>
        <end position="59"/>
    </location>
</feature>
<accession>A0ABT6ATJ7</accession>
<dbReference type="Pfam" id="PF00440">
    <property type="entry name" value="TetR_N"/>
    <property type="match status" value="1"/>
</dbReference>
<dbReference type="EMBL" id="JARJLM010000378">
    <property type="protein sequence ID" value="MDF3835708.1"/>
    <property type="molecule type" value="Genomic_DNA"/>
</dbReference>
<dbReference type="InterPro" id="IPR001647">
    <property type="entry name" value="HTH_TetR"/>
</dbReference>
<gene>
    <name evidence="4" type="ORF">P3W85_22560</name>
</gene>
<protein>
    <submittedName>
        <fullName evidence="4">TetR/AcrR family transcriptional regulator</fullName>
    </submittedName>
</protein>
<dbReference type="SUPFAM" id="SSF46689">
    <property type="entry name" value="Homeodomain-like"/>
    <property type="match status" value="1"/>
</dbReference>
<dbReference type="Gene3D" id="1.10.357.10">
    <property type="entry name" value="Tetracycline Repressor, domain 2"/>
    <property type="match status" value="1"/>
</dbReference>
<comment type="caution">
    <text evidence="4">The sequence shown here is derived from an EMBL/GenBank/DDBJ whole genome shotgun (WGS) entry which is preliminary data.</text>
</comment>
<evidence type="ECO:0000313" key="4">
    <source>
        <dbReference type="EMBL" id="MDF3835708.1"/>
    </source>
</evidence>
<feature type="domain" description="HTH tetR-type" evidence="3">
    <location>
        <begin position="17"/>
        <end position="77"/>
    </location>
</feature>
<proteinExistence type="predicted"/>
<sequence>MESIPISSVSLRQRGKARRQADIVAAAAALWRERGIENVSLSEIAARAEVAPQTVYNLIGGLDAIGFAVIKVALERLDDELGVASSTGIELALDAARISSGLYTADERLYRQVLVRIPRVLFEGTHLGRDTADTAIRAMQQAWEAGEIRRDVDPERLGRTMYVNYLGALYDWACGDSSDADFRTAAEVAVLAPAAACAAEPVRPRMTERLIASLSSDAKAIAVGEL</sequence>
<evidence type="ECO:0000313" key="5">
    <source>
        <dbReference type="Proteomes" id="UP001216674"/>
    </source>
</evidence>
<organism evidence="4 5">
    <name type="scientific">Cupriavidus basilensis</name>
    <dbReference type="NCBI Taxonomy" id="68895"/>
    <lineage>
        <taxon>Bacteria</taxon>
        <taxon>Pseudomonadati</taxon>
        <taxon>Pseudomonadota</taxon>
        <taxon>Betaproteobacteria</taxon>
        <taxon>Burkholderiales</taxon>
        <taxon>Burkholderiaceae</taxon>
        <taxon>Cupriavidus</taxon>
    </lineage>
</organism>
<dbReference type="RefSeq" id="WP_276266418.1">
    <property type="nucleotide sequence ID" value="NZ_JARJLM010000378.1"/>
</dbReference>
<dbReference type="SUPFAM" id="SSF48498">
    <property type="entry name" value="Tetracyclin repressor-like, C-terminal domain"/>
    <property type="match status" value="1"/>
</dbReference>
<keyword evidence="5" id="KW-1185">Reference proteome</keyword>
<dbReference type="InterPro" id="IPR009057">
    <property type="entry name" value="Homeodomain-like_sf"/>
</dbReference>
<evidence type="ECO:0000256" key="2">
    <source>
        <dbReference type="PROSITE-ProRule" id="PRU00335"/>
    </source>
</evidence>
<dbReference type="InterPro" id="IPR036271">
    <property type="entry name" value="Tet_transcr_reg_TetR-rel_C_sf"/>
</dbReference>
<dbReference type="PROSITE" id="PS50977">
    <property type="entry name" value="HTH_TETR_2"/>
    <property type="match status" value="1"/>
</dbReference>
<dbReference type="Proteomes" id="UP001216674">
    <property type="component" value="Unassembled WGS sequence"/>
</dbReference>
<evidence type="ECO:0000256" key="1">
    <source>
        <dbReference type="ARBA" id="ARBA00023125"/>
    </source>
</evidence>
<evidence type="ECO:0000259" key="3">
    <source>
        <dbReference type="PROSITE" id="PS50977"/>
    </source>
</evidence>